<dbReference type="AlphaFoldDB" id="A0A0D8BNF6"/>
<accession>A0A0D8BNF6</accession>
<reference evidence="1 2" key="1">
    <citation type="submission" date="2015-01" db="EMBL/GenBank/DDBJ databases">
        <authorList>
            <person name="Filippidou S."/>
            <person name="Jeanneret N."/>
            <person name="Russel-Delif L."/>
            <person name="Junier T."/>
            <person name="Wunderlin T."/>
            <person name="Molina V."/>
            <person name="Johnson S.L."/>
            <person name="Davenport K.W."/>
            <person name="Chain P.S."/>
            <person name="Dorador C."/>
            <person name="Junier P."/>
        </authorList>
    </citation>
    <scope>NUCLEOTIDE SEQUENCE [LARGE SCALE GENOMIC DNA]</scope>
    <source>
        <strain evidence="1 2">Et7/4</strain>
    </source>
</reference>
<comment type="caution">
    <text evidence="1">The sequence shown here is derived from an EMBL/GenBank/DDBJ whole genome shotgun (WGS) entry which is preliminary data.</text>
</comment>
<proteinExistence type="predicted"/>
<sequence length="92" mass="10142">MGAGAISTLIIGLFLGIKHSLEPDHVIAVSTIASKSKSFLAIPIILGIKRFNKKDIGVYSGNHKYMSWRILFILPYNGILKFNIGRVKTNDV</sequence>
<protein>
    <submittedName>
        <fullName evidence="1">Putative urease accessory protein</fullName>
    </submittedName>
</protein>
<gene>
    <name evidence="1" type="ORF">LG52_1565</name>
</gene>
<dbReference type="Proteomes" id="UP000032522">
    <property type="component" value="Unassembled WGS sequence"/>
</dbReference>
<dbReference type="EMBL" id="JYBP01000003">
    <property type="protein sequence ID" value="KJE25708.1"/>
    <property type="molecule type" value="Genomic_DNA"/>
</dbReference>
<evidence type="ECO:0000313" key="2">
    <source>
        <dbReference type="Proteomes" id="UP000032522"/>
    </source>
</evidence>
<dbReference type="PATRIC" id="fig|1462.6.peg.1776"/>
<organism evidence="1 2">
    <name type="scientific">Geobacillus kaustophilus</name>
    <dbReference type="NCBI Taxonomy" id="1462"/>
    <lineage>
        <taxon>Bacteria</taxon>
        <taxon>Bacillati</taxon>
        <taxon>Bacillota</taxon>
        <taxon>Bacilli</taxon>
        <taxon>Bacillales</taxon>
        <taxon>Anoxybacillaceae</taxon>
        <taxon>Geobacillus</taxon>
        <taxon>Geobacillus thermoleovorans group</taxon>
    </lineage>
</organism>
<name>A0A0D8BNF6_GEOKU</name>
<evidence type="ECO:0000313" key="1">
    <source>
        <dbReference type="EMBL" id="KJE25708.1"/>
    </source>
</evidence>